<dbReference type="Proteomes" id="UP000639643">
    <property type="component" value="Unassembled WGS sequence"/>
</dbReference>
<evidence type="ECO:0000256" key="1">
    <source>
        <dbReference type="SAM" id="MobiDB-lite"/>
    </source>
</evidence>
<feature type="region of interest" description="Disordered" evidence="1">
    <location>
        <begin position="332"/>
        <end position="366"/>
    </location>
</feature>
<accession>A0A8H6MI48</accession>
<reference evidence="2" key="1">
    <citation type="journal article" date="2020" name="Phytopathology">
        <title>Genome Sequence Resources of Colletotrichum truncatum, C. plurivorum, C. musicola, and C. sojae: Four Species Pathogenic to Soybean (Glycine max).</title>
        <authorList>
            <person name="Rogerio F."/>
            <person name="Boufleur T.R."/>
            <person name="Ciampi-Guillardi M."/>
            <person name="Sukno S.A."/>
            <person name="Thon M.R."/>
            <person name="Massola Junior N.S."/>
            <person name="Baroncelli R."/>
        </authorList>
    </citation>
    <scope>NUCLEOTIDE SEQUENCE</scope>
    <source>
        <strain evidence="2">LFN0074</strain>
    </source>
</reference>
<feature type="region of interest" description="Disordered" evidence="1">
    <location>
        <begin position="264"/>
        <end position="287"/>
    </location>
</feature>
<sequence length="366" mass="41069">MLAIGKVVAVQSVDQGAQVFKYQNCIGQIQIPIQQQEWLTDNFPGMLDRLHDDMLSLDFSRFHLGALATDEWEDQWFQINCEPYFSYMPCALSDSEEVDYKRTAWIHDDGLTPYEKRHSINFPLPFPASPPFVTFNGLVDIQKFPLSDDPSIGLDEITRNSSAVFKVWSKFTPTDMVSTPKSGWCGNYVYAMLPNCKRHMKQKCEGLRRETTPFRKHGKKAYIVGYFHGFCNKTKVLSSDYAYNPLEFLPLIEIVKIDWAVGEPRGQPQSRDAPVTPSKGKTTGLGKKGFAFDPLAQMAADGRNPTTPSKHKATVTVGDPFSTDILQETLLAGSKRGGEVEVVEDSSDGPSPTKRSKQGSLRGRRR</sequence>
<dbReference type="EMBL" id="WIGM01002153">
    <property type="protein sequence ID" value="KAF6783216.1"/>
    <property type="molecule type" value="Genomic_DNA"/>
</dbReference>
<evidence type="ECO:0000313" key="3">
    <source>
        <dbReference type="Proteomes" id="UP000639643"/>
    </source>
</evidence>
<gene>
    <name evidence="2" type="ORF">CMUS01_16680</name>
</gene>
<dbReference type="AlphaFoldDB" id="A0A8H6MI48"/>
<dbReference type="OrthoDB" id="4821738at2759"/>
<name>A0A8H6MI48_9PEZI</name>
<protein>
    <submittedName>
        <fullName evidence="2">Uncharacterized protein</fullName>
    </submittedName>
</protein>
<feature type="compositionally biased region" description="Basic residues" evidence="1">
    <location>
        <begin position="354"/>
        <end position="366"/>
    </location>
</feature>
<organism evidence="2 3">
    <name type="scientific">Colletotrichum musicola</name>
    <dbReference type="NCBI Taxonomy" id="2175873"/>
    <lineage>
        <taxon>Eukaryota</taxon>
        <taxon>Fungi</taxon>
        <taxon>Dikarya</taxon>
        <taxon>Ascomycota</taxon>
        <taxon>Pezizomycotina</taxon>
        <taxon>Sordariomycetes</taxon>
        <taxon>Hypocreomycetidae</taxon>
        <taxon>Glomerellales</taxon>
        <taxon>Glomerellaceae</taxon>
        <taxon>Colletotrichum</taxon>
        <taxon>Colletotrichum orchidearum species complex</taxon>
    </lineage>
</organism>
<proteinExistence type="predicted"/>
<comment type="caution">
    <text evidence="2">The sequence shown here is derived from an EMBL/GenBank/DDBJ whole genome shotgun (WGS) entry which is preliminary data.</text>
</comment>
<evidence type="ECO:0000313" key="2">
    <source>
        <dbReference type="EMBL" id="KAF6783216.1"/>
    </source>
</evidence>
<keyword evidence="3" id="KW-1185">Reference proteome</keyword>